<evidence type="ECO:0000313" key="4">
    <source>
        <dbReference type="Proteomes" id="UP000002630"/>
    </source>
</evidence>
<dbReference type="SMART" id="SM00271">
    <property type="entry name" value="DnaJ"/>
    <property type="match status" value="1"/>
</dbReference>
<dbReference type="Pfam" id="PF00226">
    <property type="entry name" value="DnaJ"/>
    <property type="match status" value="1"/>
</dbReference>
<dbReference type="InterPro" id="IPR051100">
    <property type="entry name" value="DnaJ_subfamily_B/C"/>
</dbReference>
<dbReference type="InterPro" id="IPR036869">
    <property type="entry name" value="J_dom_sf"/>
</dbReference>
<accession>D8LP50</accession>
<dbReference type="OrthoDB" id="205586at2759"/>
<feature type="region of interest" description="Disordered" evidence="1">
    <location>
        <begin position="1"/>
        <end position="76"/>
    </location>
</feature>
<sequence length="192" mass="21441">MKASLATPLVKTSDVERATHTDPARRQTINMGRQRKRTKLTKPTQFQRKQRQAERKRQAERERSSGASPDGSCVLGHGAGSVPLVDSARDLSASAAIKAASAAPVLDAKPLRETTMDEAKRTRYDYYRLLGVLVDCDSSEIQRAYRRLMLVHHPDKGGDVSISKILNHAHDVLQDTICRARYDEQGLDYRSV</sequence>
<dbReference type="Proteomes" id="UP000002630">
    <property type="component" value="Linkage Group LG16"/>
</dbReference>
<dbReference type="GO" id="GO:0005789">
    <property type="term" value="C:endoplasmic reticulum membrane"/>
    <property type="evidence" value="ECO:0007669"/>
    <property type="project" value="TreeGrafter"/>
</dbReference>
<dbReference type="CDD" id="cd06257">
    <property type="entry name" value="DnaJ"/>
    <property type="match status" value="1"/>
</dbReference>
<dbReference type="STRING" id="2880.D8LP50"/>
<dbReference type="SUPFAM" id="SSF46565">
    <property type="entry name" value="Chaperone J-domain"/>
    <property type="match status" value="1"/>
</dbReference>
<dbReference type="PANTHER" id="PTHR43908">
    <property type="entry name" value="AT29763P-RELATED"/>
    <property type="match status" value="1"/>
</dbReference>
<evidence type="ECO:0000313" key="3">
    <source>
        <dbReference type="EMBL" id="CBN80321.1"/>
    </source>
</evidence>
<dbReference type="InterPro" id="IPR001623">
    <property type="entry name" value="DnaJ_domain"/>
</dbReference>
<keyword evidence="3" id="KW-0346">Stress response</keyword>
<feature type="compositionally biased region" description="Basic and acidic residues" evidence="1">
    <location>
        <begin position="51"/>
        <end position="64"/>
    </location>
</feature>
<evidence type="ECO:0000256" key="1">
    <source>
        <dbReference type="SAM" id="MobiDB-lite"/>
    </source>
</evidence>
<proteinExistence type="predicted"/>
<dbReference type="PROSITE" id="PS50076">
    <property type="entry name" value="DNAJ_2"/>
    <property type="match status" value="1"/>
</dbReference>
<evidence type="ECO:0000259" key="2">
    <source>
        <dbReference type="PROSITE" id="PS50076"/>
    </source>
</evidence>
<dbReference type="GO" id="GO:0071218">
    <property type="term" value="P:cellular response to misfolded protein"/>
    <property type="evidence" value="ECO:0007669"/>
    <property type="project" value="TreeGrafter"/>
</dbReference>
<organism evidence="3 4">
    <name type="scientific">Ectocarpus siliculosus</name>
    <name type="common">Brown alga</name>
    <name type="synonym">Conferva siliculosa</name>
    <dbReference type="NCBI Taxonomy" id="2880"/>
    <lineage>
        <taxon>Eukaryota</taxon>
        <taxon>Sar</taxon>
        <taxon>Stramenopiles</taxon>
        <taxon>Ochrophyta</taxon>
        <taxon>PX clade</taxon>
        <taxon>Phaeophyceae</taxon>
        <taxon>Ectocarpales</taxon>
        <taxon>Ectocarpaceae</taxon>
        <taxon>Ectocarpus</taxon>
    </lineage>
</organism>
<reference evidence="3 4" key="1">
    <citation type="journal article" date="2010" name="Nature">
        <title>The Ectocarpus genome and the independent evolution of multicellularity in brown algae.</title>
        <authorList>
            <person name="Cock J.M."/>
            <person name="Sterck L."/>
            <person name="Rouze P."/>
            <person name="Scornet D."/>
            <person name="Allen A.E."/>
            <person name="Amoutzias G."/>
            <person name="Anthouard V."/>
            <person name="Artiguenave F."/>
            <person name="Aury J.M."/>
            <person name="Badger J.H."/>
            <person name="Beszteri B."/>
            <person name="Billiau K."/>
            <person name="Bonnet E."/>
            <person name="Bothwell J.H."/>
            <person name="Bowler C."/>
            <person name="Boyen C."/>
            <person name="Brownlee C."/>
            <person name="Carrano C.J."/>
            <person name="Charrier B."/>
            <person name="Cho G.Y."/>
            <person name="Coelho S.M."/>
            <person name="Collen J."/>
            <person name="Corre E."/>
            <person name="Da Silva C."/>
            <person name="Delage L."/>
            <person name="Delaroque N."/>
            <person name="Dittami S.M."/>
            <person name="Doulbeau S."/>
            <person name="Elias M."/>
            <person name="Farnham G."/>
            <person name="Gachon C.M."/>
            <person name="Gschloessl B."/>
            <person name="Heesch S."/>
            <person name="Jabbari K."/>
            <person name="Jubin C."/>
            <person name="Kawai H."/>
            <person name="Kimura K."/>
            <person name="Kloareg B."/>
            <person name="Kupper F.C."/>
            <person name="Lang D."/>
            <person name="Le Bail A."/>
            <person name="Leblanc C."/>
            <person name="Lerouge P."/>
            <person name="Lohr M."/>
            <person name="Lopez P.J."/>
            <person name="Martens C."/>
            <person name="Maumus F."/>
            <person name="Michel G."/>
            <person name="Miranda-Saavedra D."/>
            <person name="Morales J."/>
            <person name="Moreau H."/>
            <person name="Motomura T."/>
            <person name="Nagasato C."/>
            <person name="Napoli C.A."/>
            <person name="Nelson D.R."/>
            <person name="Nyvall-Collen P."/>
            <person name="Peters A.F."/>
            <person name="Pommier C."/>
            <person name="Potin P."/>
            <person name="Poulain J."/>
            <person name="Quesneville H."/>
            <person name="Read B."/>
            <person name="Rensing S.A."/>
            <person name="Ritter A."/>
            <person name="Rousvoal S."/>
            <person name="Samanta M."/>
            <person name="Samson G."/>
            <person name="Schroeder D.C."/>
            <person name="Segurens B."/>
            <person name="Strittmatter M."/>
            <person name="Tonon T."/>
            <person name="Tregear J.W."/>
            <person name="Valentin K."/>
            <person name="von Dassow P."/>
            <person name="Yamagishi T."/>
            <person name="Van de Peer Y."/>
            <person name="Wincker P."/>
        </authorList>
    </citation>
    <scope>NUCLEOTIDE SEQUENCE [LARGE SCALE GENOMIC DNA]</scope>
    <source>
        <strain evidence="4">Ec32 / CCAP1310/4</strain>
    </source>
</reference>
<dbReference type="PANTHER" id="PTHR43908:SF3">
    <property type="entry name" value="AT29763P-RELATED"/>
    <property type="match status" value="1"/>
</dbReference>
<dbReference type="PRINTS" id="PR00625">
    <property type="entry name" value="JDOMAIN"/>
</dbReference>
<dbReference type="InParanoid" id="D8LP50"/>
<gene>
    <name evidence="3" type="ORF">Esi_0052_0075</name>
</gene>
<feature type="compositionally biased region" description="Basic and acidic residues" evidence="1">
    <location>
        <begin position="13"/>
        <end position="25"/>
    </location>
</feature>
<dbReference type="EMBL" id="FN648730">
    <property type="protein sequence ID" value="CBN80321.1"/>
    <property type="molecule type" value="Genomic_DNA"/>
</dbReference>
<dbReference type="EMBL" id="FN649741">
    <property type="protein sequence ID" value="CBN80321.1"/>
    <property type="molecule type" value="Genomic_DNA"/>
</dbReference>
<name>D8LP50_ECTSI</name>
<keyword evidence="4" id="KW-1185">Reference proteome</keyword>
<protein>
    <submittedName>
        <fullName evidence="3">Heat shock protein 40 like protein/ DnaJ domain containing protein</fullName>
    </submittedName>
</protein>
<feature type="domain" description="J" evidence="2">
    <location>
        <begin position="125"/>
        <end position="186"/>
    </location>
</feature>
<dbReference type="Gene3D" id="1.10.287.110">
    <property type="entry name" value="DnaJ domain"/>
    <property type="match status" value="1"/>
</dbReference>
<dbReference type="GO" id="GO:0030544">
    <property type="term" value="F:Hsp70 protein binding"/>
    <property type="evidence" value="ECO:0007669"/>
    <property type="project" value="TreeGrafter"/>
</dbReference>
<dbReference type="AlphaFoldDB" id="D8LP50"/>